<dbReference type="AlphaFoldDB" id="A0A2N9GVS3"/>
<sequence>MVRALTVDCCAVGGPWTWKAGGGRLASGVQASGWLLSCERRAGGAGEDRGGWRVDLAADLSSRCPPSWLKVISGLGIWD</sequence>
<dbReference type="EMBL" id="OIVN01002436">
    <property type="protein sequence ID" value="SPD03613.1"/>
    <property type="molecule type" value="Genomic_DNA"/>
</dbReference>
<accession>A0A2N9GVS3</accession>
<organism evidence="1">
    <name type="scientific">Fagus sylvatica</name>
    <name type="common">Beechnut</name>
    <dbReference type="NCBI Taxonomy" id="28930"/>
    <lineage>
        <taxon>Eukaryota</taxon>
        <taxon>Viridiplantae</taxon>
        <taxon>Streptophyta</taxon>
        <taxon>Embryophyta</taxon>
        <taxon>Tracheophyta</taxon>
        <taxon>Spermatophyta</taxon>
        <taxon>Magnoliopsida</taxon>
        <taxon>eudicotyledons</taxon>
        <taxon>Gunneridae</taxon>
        <taxon>Pentapetalae</taxon>
        <taxon>rosids</taxon>
        <taxon>fabids</taxon>
        <taxon>Fagales</taxon>
        <taxon>Fagaceae</taxon>
        <taxon>Fagus</taxon>
    </lineage>
</organism>
<reference evidence="1" key="1">
    <citation type="submission" date="2018-02" db="EMBL/GenBank/DDBJ databases">
        <authorList>
            <person name="Cohen D.B."/>
            <person name="Kent A.D."/>
        </authorList>
    </citation>
    <scope>NUCLEOTIDE SEQUENCE</scope>
</reference>
<proteinExistence type="predicted"/>
<evidence type="ECO:0000313" key="1">
    <source>
        <dbReference type="EMBL" id="SPD03613.1"/>
    </source>
</evidence>
<gene>
    <name evidence="1" type="ORF">FSB_LOCUS31495</name>
</gene>
<protein>
    <submittedName>
        <fullName evidence="1">Uncharacterized protein</fullName>
    </submittedName>
</protein>
<name>A0A2N9GVS3_FAGSY</name>